<dbReference type="Pfam" id="PF08735">
    <property type="entry name" value="DUF1786"/>
    <property type="match status" value="1"/>
</dbReference>
<proteinExistence type="predicted"/>
<dbReference type="Proteomes" id="UP000285961">
    <property type="component" value="Unassembled WGS sequence"/>
</dbReference>
<dbReference type="PIRSF" id="PIRSF029129">
    <property type="entry name" value="DUF1786_pyruvate_format-lyase"/>
    <property type="match status" value="1"/>
</dbReference>
<gene>
    <name evidence="1" type="ORF">C4532_20120</name>
</gene>
<accession>A0A419EMQ8</accession>
<dbReference type="EMBL" id="QZKI01000144">
    <property type="protein sequence ID" value="RJP63965.1"/>
    <property type="molecule type" value="Genomic_DNA"/>
</dbReference>
<name>A0A419EMQ8_9BACT</name>
<evidence type="ECO:0000313" key="2">
    <source>
        <dbReference type="Proteomes" id="UP000285961"/>
    </source>
</evidence>
<dbReference type="InterPro" id="IPR014846">
    <property type="entry name" value="DUF1786_pyruvate_format-lyase"/>
</dbReference>
<reference evidence="1 2" key="1">
    <citation type="journal article" date="2017" name="ISME J.">
        <title>Energy and carbon metabolisms in a deep terrestrial subsurface fluid microbial community.</title>
        <authorList>
            <person name="Momper L."/>
            <person name="Jungbluth S.P."/>
            <person name="Lee M.D."/>
            <person name="Amend J.P."/>
        </authorList>
    </citation>
    <scope>NUCLEOTIDE SEQUENCE [LARGE SCALE GENOMIC DNA]</scope>
    <source>
        <strain evidence="1">SURF_17</strain>
    </source>
</reference>
<sequence length="362" mass="39060">MAPKSDVNLKNESRAGEAASMLAVDIGGGTQDILLYTKGELIENCPKMIMPSPTRLVANKIAQATRGGRAVFLFGETMGGGSCTRAAKQHIAAGLPLYATEQAALTFNDDLKRVETMGVLLTDEPPGSAVPIRTGDVDTEAIASCLRSFDIETPELWAVAVQDHGYSPGRSNREARFDWYRHFIDSGGEIGRLAFSEVPEFFTRMRAVKRVLPRALLMDTGPAAILGSLVDEAVRQRTDEGVIIVNAGNYHVLCAMVLGEHIVGLLEHHTGMLDFASFKSMLTRFRDGMLTNEEVVQTGGHGCCARISEIGKGRFALVSITGPRRETFPLENAHIAAPHGDVMLTGCFGLVEGARKTGFIRG</sequence>
<evidence type="ECO:0000313" key="1">
    <source>
        <dbReference type="EMBL" id="RJP63965.1"/>
    </source>
</evidence>
<organism evidence="1 2">
    <name type="scientific">Candidatus Abyssobacteria bacterium SURF_17</name>
    <dbReference type="NCBI Taxonomy" id="2093361"/>
    <lineage>
        <taxon>Bacteria</taxon>
        <taxon>Pseudomonadati</taxon>
        <taxon>Candidatus Hydrogenedentota</taxon>
        <taxon>Candidatus Abyssobacteria</taxon>
    </lineage>
</organism>
<protein>
    <recommendedName>
        <fullName evidence="3">Pyruvate formate lyase-activating protein</fullName>
    </recommendedName>
</protein>
<evidence type="ECO:0008006" key="3">
    <source>
        <dbReference type="Google" id="ProtNLM"/>
    </source>
</evidence>
<comment type="caution">
    <text evidence="1">The sequence shown here is derived from an EMBL/GenBank/DDBJ whole genome shotgun (WGS) entry which is preliminary data.</text>
</comment>
<dbReference type="AlphaFoldDB" id="A0A419EMQ8"/>